<reference evidence="2 3" key="1">
    <citation type="submission" date="2019-05" db="EMBL/GenBank/DDBJ databases">
        <title>The Complete Genome Sequence of the n-alkane-degrading Desulfoglaeba alkanexedens ALDC reveals multiple alkylsuccinate synthase gene clusters.</title>
        <authorList>
            <person name="Callaghan A.V."/>
            <person name="Davidova I.A."/>
            <person name="Duncan K.E."/>
            <person name="Morris B."/>
            <person name="McInerney M.J."/>
        </authorList>
    </citation>
    <scope>NUCLEOTIDE SEQUENCE [LARGE SCALE GENOMIC DNA]</scope>
    <source>
        <strain evidence="2 3">ALDC</strain>
    </source>
</reference>
<dbReference type="InterPro" id="IPR020889">
    <property type="entry name" value="LipoPS_assembly_LptD"/>
</dbReference>
<evidence type="ECO:0000313" key="3">
    <source>
        <dbReference type="Proteomes" id="UP000298602"/>
    </source>
</evidence>
<dbReference type="InterPro" id="IPR007543">
    <property type="entry name" value="LptD_C"/>
</dbReference>
<protein>
    <submittedName>
        <fullName evidence="2">LPS-assembly protein LptD</fullName>
    </submittedName>
</protein>
<dbReference type="GO" id="GO:0009279">
    <property type="term" value="C:cell outer membrane"/>
    <property type="evidence" value="ECO:0007669"/>
    <property type="project" value="InterPro"/>
</dbReference>
<sequence length="760" mass="87690">MRVRMRRHRSTARTKQGSIAAALGWLLIAALAGTCAGAEASFLDIGEQQDVVASDREPWTIQADTLSYDAKAKAYLAEGNVFISSGDRSIKADWARLDSVEQRAELAGNVTLRFGRDWLQGEHVIWNLDTETGWVDGGTVYFSESGFYVRGKNITKTGPSQYELQEGIITSCNPDDPDWTIRTRDLRVKVGGRGVAKHSSFWAGPIPLFYTPFAVFPVNRERQSGFLFPTLGSSSLNGFGVEVPYYWAIRQDMDATFTAHYMEERGIMAGMEYRIRHPKWGQGIWMVHYLDDQADKSHLRDEGYPFEQSDRYWVRGSHTFALPHEIEGFLSLDVVSDRNFLKEFERGSVGFDETNDVLRRFSGREILNDKSVLSRESSLYLVRRNDNQLMSFDTRYWDNLDRSKDERTLQQLPRIAYDITPTHPMLSPFYYSLESAGVHYWRPEGDKGTRFDMLPRIYYPVHLWPYLVLEPSMGIRTTLYSVDWDDSDHSPTKARVLPDVVLELSSRMERVYAFNRWNITAVQHVVRPEFQYEWIPDEDQDDLPEFDRIDRIGNRHALRYGFSTFLISKRMIRDANNEPAAHYLELGRLRVTQAFKLDRSSDDDLLQTEAGKRFSNVDFELDLTPGSWLNLSYDVSVSPYDYSTTRHDLALGLRDSRNNALNLSYRYREDMDLDEIISGVHLAIRPNLFIYTYHDYSFDQKEMFEESYGVYYQHGCWGIRMGYKEEDEDREFMLAFTLLGLGQVGTGYVSGFGFSPAGNP</sequence>
<accession>A0A4P8L3S4</accession>
<dbReference type="GO" id="GO:0043165">
    <property type="term" value="P:Gram-negative-bacterium-type cell outer membrane assembly"/>
    <property type="evidence" value="ECO:0007669"/>
    <property type="project" value="InterPro"/>
</dbReference>
<dbReference type="AlphaFoldDB" id="A0A4P8L3S4"/>
<feature type="domain" description="LptD C-terminal" evidence="1">
    <location>
        <begin position="310"/>
        <end position="671"/>
    </location>
</feature>
<proteinExistence type="inferred from homology"/>
<dbReference type="GO" id="GO:1990351">
    <property type="term" value="C:transporter complex"/>
    <property type="evidence" value="ECO:0007669"/>
    <property type="project" value="TreeGrafter"/>
</dbReference>
<evidence type="ECO:0000313" key="2">
    <source>
        <dbReference type="EMBL" id="QCQ22538.1"/>
    </source>
</evidence>
<dbReference type="EMBL" id="CP040098">
    <property type="protein sequence ID" value="QCQ22538.1"/>
    <property type="molecule type" value="Genomic_DNA"/>
</dbReference>
<evidence type="ECO:0000259" key="1">
    <source>
        <dbReference type="Pfam" id="PF04453"/>
    </source>
</evidence>
<name>A0A4P8L3S4_9BACT</name>
<organism evidence="2 3">
    <name type="scientific">Desulfoglaeba alkanexedens ALDC</name>
    <dbReference type="NCBI Taxonomy" id="980445"/>
    <lineage>
        <taxon>Bacteria</taxon>
        <taxon>Pseudomonadati</taxon>
        <taxon>Thermodesulfobacteriota</taxon>
        <taxon>Syntrophobacteria</taxon>
        <taxon>Syntrophobacterales</taxon>
        <taxon>Syntrophobacteraceae</taxon>
        <taxon>Desulfoglaeba</taxon>
    </lineage>
</organism>
<dbReference type="Gene3D" id="2.60.450.10">
    <property type="entry name" value="Lipopolysaccharide (LPS) transport protein A like domain"/>
    <property type="match status" value="1"/>
</dbReference>
<dbReference type="PANTHER" id="PTHR30189:SF1">
    <property type="entry name" value="LPS-ASSEMBLY PROTEIN LPTD"/>
    <property type="match status" value="1"/>
</dbReference>
<dbReference type="InterPro" id="IPR050218">
    <property type="entry name" value="LptD"/>
</dbReference>
<dbReference type="HAMAP" id="MF_01411">
    <property type="entry name" value="LPS_assembly_LptD"/>
    <property type="match status" value="1"/>
</dbReference>
<dbReference type="Proteomes" id="UP000298602">
    <property type="component" value="Chromosome"/>
</dbReference>
<reference evidence="2 3" key="2">
    <citation type="submission" date="2019-05" db="EMBL/GenBank/DDBJ databases">
        <authorList>
            <person name="Suflita J.M."/>
            <person name="Marks C.R."/>
        </authorList>
    </citation>
    <scope>NUCLEOTIDE SEQUENCE [LARGE SCALE GENOMIC DNA]</scope>
    <source>
        <strain evidence="2 3">ALDC</strain>
    </source>
</reference>
<dbReference type="PANTHER" id="PTHR30189">
    <property type="entry name" value="LPS-ASSEMBLY PROTEIN"/>
    <property type="match status" value="1"/>
</dbReference>
<gene>
    <name evidence="2" type="ORF">FDQ92_10395</name>
</gene>
<keyword evidence="3" id="KW-1185">Reference proteome</keyword>
<dbReference type="GO" id="GO:0015920">
    <property type="term" value="P:lipopolysaccharide transport"/>
    <property type="evidence" value="ECO:0007669"/>
    <property type="project" value="InterPro"/>
</dbReference>
<dbReference type="Pfam" id="PF04453">
    <property type="entry name" value="LptD"/>
    <property type="match status" value="1"/>
</dbReference>
<dbReference type="OrthoDB" id="9760225at2"/>
<dbReference type="KEGG" id="dax:FDQ92_10395"/>